<sequence>VQSFWRLWFSMVKMDLGDEYIFSVLTPFGFFPLGPSPIYKQFLTPGGVFTTIKDGRCSSTVEVRLLRFLAARNVKLGETHSCFDKETYAGESYFTSKLVSKDTGNTSAASLFRGYVKVERLTIADHNEFIITTPSQVVQLALEFVSPAFLNFGGVKFLAPSVPRNFSGLSHPLPACTATILMLLVSSGLFDGFDWEMTNLHNISACEAGSVDMQQAPTTGAAPSGADNKKPPAGAASKMAKKAWMA</sequence>
<protein>
    <submittedName>
        <fullName evidence="2">Uncharacterized protein</fullName>
    </submittedName>
</protein>
<keyword evidence="3" id="KW-1185">Reference proteome</keyword>
<feature type="compositionally biased region" description="Low complexity" evidence="1">
    <location>
        <begin position="231"/>
        <end position="246"/>
    </location>
</feature>
<feature type="non-terminal residue" evidence="2">
    <location>
        <position position="1"/>
    </location>
</feature>
<evidence type="ECO:0000313" key="2">
    <source>
        <dbReference type="EMBL" id="KAH0896403.1"/>
    </source>
</evidence>
<gene>
    <name evidence="2" type="ORF">HID58_045971</name>
</gene>
<proteinExistence type="predicted"/>
<reference evidence="2 3" key="1">
    <citation type="submission" date="2021-05" db="EMBL/GenBank/DDBJ databases">
        <title>Genome Assembly of Synthetic Allotetraploid Brassica napus Reveals Homoeologous Exchanges between Subgenomes.</title>
        <authorList>
            <person name="Davis J.T."/>
        </authorList>
    </citation>
    <scope>NUCLEOTIDE SEQUENCE [LARGE SCALE GENOMIC DNA]</scope>
    <source>
        <strain evidence="3">cv. Da-Ae</strain>
        <tissue evidence="2">Seedling</tissue>
    </source>
</reference>
<name>A0ABQ8AV87_BRANA</name>
<dbReference type="EMBL" id="JAGKQM010000012">
    <property type="protein sequence ID" value="KAH0896403.1"/>
    <property type="molecule type" value="Genomic_DNA"/>
</dbReference>
<accession>A0ABQ8AV87</accession>
<comment type="caution">
    <text evidence="2">The sequence shown here is derived from an EMBL/GenBank/DDBJ whole genome shotgun (WGS) entry which is preliminary data.</text>
</comment>
<organism evidence="2 3">
    <name type="scientific">Brassica napus</name>
    <name type="common">Rape</name>
    <dbReference type="NCBI Taxonomy" id="3708"/>
    <lineage>
        <taxon>Eukaryota</taxon>
        <taxon>Viridiplantae</taxon>
        <taxon>Streptophyta</taxon>
        <taxon>Embryophyta</taxon>
        <taxon>Tracheophyta</taxon>
        <taxon>Spermatophyta</taxon>
        <taxon>Magnoliopsida</taxon>
        <taxon>eudicotyledons</taxon>
        <taxon>Gunneridae</taxon>
        <taxon>Pentapetalae</taxon>
        <taxon>rosids</taxon>
        <taxon>malvids</taxon>
        <taxon>Brassicales</taxon>
        <taxon>Brassicaceae</taxon>
        <taxon>Brassiceae</taxon>
        <taxon>Brassica</taxon>
    </lineage>
</organism>
<evidence type="ECO:0000313" key="3">
    <source>
        <dbReference type="Proteomes" id="UP000824890"/>
    </source>
</evidence>
<feature type="region of interest" description="Disordered" evidence="1">
    <location>
        <begin position="215"/>
        <end position="246"/>
    </location>
</feature>
<dbReference type="Proteomes" id="UP000824890">
    <property type="component" value="Unassembled WGS sequence"/>
</dbReference>
<evidence type="ECO:0000256" key="1">
    <source>
        <dbReference type="SAM" id="MobiDB-lite"/>
    </source>
</evidence>